<dbReference type="Gene3D" id="3.40.50.1820">
    <property type="entry name" value="alpha/beta hydrolase"/>
    <property type="match status" value="1"/>
</dbReference>
<dbReference type="InterPro" id="IPR001375">
    <property type="entry name" value="Peptidase_S9_cat"/>
</dbReference>
<sequence>PKGDIPYLDRLNLKIMKTKRLFQCGEASYERFATFTGKSRRQIITIYESKTKPPNYYLYTLKNKKRKALTDYKDPAPQLTGIKKQLITYEREDGIPLSGTLYLPPDYKEGERLPLVIWAYPREYSDPKIAGQVRGSPHRFTFFRGTSQLFFLTQGYAVLDSAQMPVVGDPKTMNDTLPEQLVANIKAAIYKLDSMGIIDPKRVGVGGHSYGAFMTANLLAHSDLVAAGIARSGAYNRTLTPFGFQNERRTLWQAPQVYFKVSPFMHAHKIN</sequence>
<feature type="non-terminal residue" evidence="3">
    <location>
        <position position="1"/>
    </location>
</feature>
<gene>
    <name evidence="3" type="ORF">S12H4_34915</name>
</gene>
<dbReference type="InterPro" id="IPR029058">
    <property type="entry name" value="AB_hydrolase_fold"/>
</dbReference>
<dbReference type="GO" id="GO:0006508">
    <property type="term" value="P:proteolysis"/>
    <property type="evidence" value="ECO:0007669"/>
    <property type="project" value="InterPro"/>
</dbReference>
<proteinExistence type="predicted"/>
<keyword evidence="1" id="KW-0378">Hydrolase</keyword>
<dbReference type="PANTHER" id="PTHR42776:SF28">
    <property type="entry name" value="GLUTAMYL ENDOPEPTIDASE, CHLOROPLASTIC-RELATED"/>
    <property type="match status" value="1"/>
</dbReference>
<feature type="non-terminal residue" evidence="3">
    <location>
        <position position="271"/>
    </location>
</feature>
<name>X1SNY9_9ZZZZ</name>
<dbReference type="PANTHER" id="PTHR42776">
    <property type="entry name" value="SERINE PEPTIDASE S9 FAMILY MEMBER"/>
    <property type="match status" value="1"/>
</dbReference>
<dbReference type="AlphaFoldDB" id="X1SNY9"/>
<organism evidence="3">
    <name type="scientific">marine sediment metagenome</name>
    <dbReference type="NCBI Taxonomy" id="412755"/>
    <lineage>
        <taxon>unclassified sequences</taxon>
        <taxon>metagenomes</taxon>
        <taxon>ecological metagenomes</taxon>
    </lineage>
</organism>
<dbReference type="Pfam" id="PF00326">
    <property type="entry name" value="Peptidase_S9"/>
    <property type="match status" value="1"/>
</dbReference>
<reference evidence="3" key="1">
    <citation type="journal article" date="2014" name="Front. Microbiol.">
        <title>High frequency of phylogenetically diverse reductive dehalogenase-homologous genes in deep subseafloor sedimentary metagenomes.</title>
        <authorList>
            <person name="Kawai M."/>
            <person name="Futagami T."/>
            <person name="Toyoda A."/>
            <person name="Takaki Y."/>
            <person name="Nishi S."/>
            <person name="Hori S."/>
            <person name="Arai W."/>
            <person name="Tsubouchi T."/>
            <person name="Morono Y."/>
            <person name="Uchiyama I."/>
            <person name="Ito T."/>
            <person name="Fujiyama A."/>
            <person name="Inagaki F."/>
            <person name="Takami H."/>
        </authorList>
    </citation>
    <scope>NUCLEOTIDE SEQUENCE</scope>
    <source>
        <strain evidence="3">Expedition CK06-06</strain>
    </source>
</reference>
<dbReference type="GO" id="GO:0004252">
    <property type="term" value="F:serine-type endopeptidase activity"/>
    <property type="evidence" value="ECO:0007669"/>
    <property type="project" value="TreeGrafter"/>
</dbReference>
<comment type="caution">
    <text evidence="3">The sequence shown here is derived from an EMBL/GenBank/DDBJ whole genome shotgun (WGS) entry which is preliminary data.</text>
</comment>
<dbReference type="EMBL" id="BARW01020697">
    <property type="protein sequence ID" value="GAI94653.1"/>
    <property type="molecule type" value="Genomic_DNA"/>
</dbReference>
<evidence type="ECO:0000256" key="1">
    <source>
        <dbReference type="ARBA" id="ARBA00022801"/>
    </source>
</evidence>
<feature type="domain" description="Peptidase S9 prolyl oligopeptidase catalytic" evidence="2">
    <location>
        <begin position="180"/>
        <end position="269"/>
    </location>
</feature>
<protein>
    <recommendedName>
        <fullName evidence="2">Peptidase S9 prolyl oligopeptidase catalytic domain-containing protein</fullName>
    </recommendedName>
</protein>
<evidence type="ECO:0000313" key="3">
    <source>
        <dbReference type="EMBL" id="GAI94653.1"/>
    </source>
</evidence>
<accession>X1SNY9</accession>
<dbReference type="SUPFAM" id="SSF53474">
    <property type="entry name" value="alpha/beta-Hydrolases"/>
    <property type="match status" value="1"/>
</dbReference>
<evidence type="ECO:0000259" key="2">
    <source>
        <dbReference type="Pfam" id="PF00326"/>
    </source>
</evidence>